<dbReference type="EMBL" id="BAAAZA010000074">
    <property type="protein sequence ID" value="GAA3908218.1"/>
    <property type="molecule type" value="Genomic_DNA"/>
</dbReference>
<dbReference type="Pfam" id="PF08448">
    <property type="entry name" value="PAS_4"/>
    <property type="match status" value="1"/>
</dbReference>
<dbReference type="InterPro" id="IPR001932">
    <property type="entry name" value="PPM-type_phosphatase-like_dom"/>
</dbReference>
<evidence type="ECO:0000259" key="2">
    <source>
        <dbReference type="SMART" id="SM00065"/>
    </source>
</evidence>
<organism evidence="4 5">
    <name type="scientific">Streptomyces lannensis</name>
    <dbReference type="NCBI Taxonomy" id="766498"/>
    <lineage>
        <taxon>Bacteria</taxon>
        <taxon>Bacillati</taxon>
        <taxon>Actinomycetota</taxon>
        <taxon>Actinomycetes</taxon>
        <taxon>Kitasatosporales</taxon>
        <taxon>Streptomycetaceae</taxon>
        <taxon>Streptomyces</taxon>
    </lineage>
</organism>
<dbReference type="InterPro" id="IPR000014">
    <property type="entry name" value="PAS"/>
</dbReference>
<dbReference type="SUPFAM" id="SSF81606">
    <property type="entry name" value="PP2C-like"/>
    <property type="match status" value="1"/>
</dbReference>
<dbReference type="SMART" id="SM00065">
    <property type="entry name" value="GAF"/>
    <property type="match status" value="1"/>
</dbReference>
<dbReference type="SMART" id="SM00331">
    <property type="entry name" value="PP2C_SIG"/>
    <property type="match status" value="1"/>
</dbReference>
<evidence type="ECO:0000313" key="4">
    <source>
        <dbReference type="EMBL" id="GAA3908218.1"/>
    </source>
</evidence>
<sequence length="660" mass="70967">MVYVREPQMDALDELLRRPTPSALVALDGAVLSLNAAMARALGRSVEQCLGHGFGDLLPASQLTSVESLVAHAATTDTVAMRVLEFPGPETASVVCLVEARHVNDPDEPLVWLHSLEAGNDRGGLLIPFRLAAKAANLGLCIYSPQERELEWLGGAPSLAALFPKAFRSLSEVVRRVHPDDRRALRRLVPSMVARSPWIRLRFFTECDGWLLLVCQARRVLLGYGGPEQVFGVIRDDTKWEARRRRALVALSAERQRADEIAAFSSALMTAVTEQEIQQVVLTRLAATFGGSGAALALVTEGRLCVCSDAGIPLPVAAVHGLPLDAPSPLPYVIRTGEPQFIRNQEDYIRRWPHGAMVPYFDQLDSGCAISITSLSPGGDQPLGAWLVTYDSEHRSSPAERALMCTLADLAGQALKRVRLQEARIELATALQQTMLPTLPEHLPGLEVAARYRPSRDGLDIGGDWYDAFVTPDGAVALEIGDAQGHDVDAAAAMGQVRASMRAIAAHEPDPTSVLMRTNELLLTMQAARFASCTMLYIDPGNGRVTGASAGHVPLLYARDDGSHSIRELPGGPVLGVLPGADYPEETFTLDKDAALVMVTDGVVEGPALTLDAGLERAGKLAAQAVHDGLNAEETADLILDDAVAENHLDDVAVLIIRRT</sequence>
<evidence type="ECO:0000256" key="1">
    <source>
        <dbReference type="ARBA" id="ARBA00022801"/>
    </source>
</evidence>
<dbReference type="InterPro" id="IPR052016">
    <property type="entry name" value="Bact_Sigma-Reg"/>
</dbReference>
<dbReference type="SUPFAM" id="SSF55785">
    <property type="entry name" value="PYP-like sensor domain (PAS domain)"/>
    <property type="match status" value="1"/>
</dbReference>
<dbReference type="InterPro" id="IPR013656">
    <property type="entry name" value="PAS_4"/>
</dbReference>
<dbReference type="Pfam" id="PF07228">
    <property type="entry name" value="SpoIIE"/>
    <property type="match status" value="1"/>
</dbReference>
<dbReference type="CDD" id="cd00130">
    <property type="entry name" value="PAS"/>
    <property type="match status" value="1"/>
</dbReference>
<gene>
    <name evidence="4" type="ORF">GCM10022207_92190</name>
</gene>
<keyword evidence="5" id="KW-1185">Reference proteome</keyword>
<feature type="domain" description="GAF" evidence="2">
    <location>
        <begin position="273"/>
        <end position="425"/>
    </location>
</feature>
<dbReference type="InterPro" id="IPR029016">
    <property type="entry name" value="GAF-like_dom_sf"/>
</dbReference>
<dbReference type="SUPFAM" id="SSF55781">
    <property type="entry name" value="GAF domain-like"/>
    <property type="match status" value="1"/>
</dbReference>
<dbReference type="Gene3D" id="3.30.450.20">
    <property type="entry name" value="PAS domain"/>
    <property type="match status" value="1"/>
</dbReference>
<dbReference type="PANTHER" id="PTHR43156">
    <property type="entry name" value="STAGE II SPORULATION PROTEIN E-RELATED"/>
    <property type="match status" value="1"/>
</dbReference>
<protein>
    <recommendedName>
        <fullName evidence="6">Magnesium or manganese-dependent protein phosphatase</fullName>
    </recommendedName>
</protein>
<keyword evidence="1" id="KW-0378">Hydrolase</keyword>
<dbReference type="Proteomes" id="UP001501563">
    <property type="component" value="Unassembled WGS sequence"/>
</dbReference>
<comment type="caution">
    <text evidence="4">The sequence shown here is derived from an EMBL/GenBank/DDBJ whole genome shotgun (WGS) entry which is preliminary data.</text>
</comment>
<accession>A0ABP7LVB2</accession>
<dbReference type="InterPro" id="IPR003018">
    <property type="entry name" value="GAF"/>
</dbReference>
<evidence type="ECO:0000313" key="5">
    <source>
        <dbReference type="Proteomes" id="UP001501563"/>
    </source>
</evidence>
<name>A0ABP7LVB2_9ACTN</name>
<proteinExistence type="predicted"/>
<evidence type="ECO:0000259" key="3">
    <source>
        <dbReference type="SMART" id="SM00331"/>
    </source>
</evidence>
<feature type="domain" description="PPM-type phosphatase" evidence="3">
    <location>
        <begin position="443"/>
        <end position="659"/>
    </location>
</feature>
<reference evidence="5" key="1">
    <citation type="journal article" date="2019" name="Int. J. Syst. Evol. Microbiol.">
        <title>The Global Catalogue of Microorganisms (GCM) 10K type strain sequencing project: providing services to taxonomists for standard genome sequencing and annotation.</title>
        <authorList>
            <consortium name="The Broad Institute Genomics Platform"/>
            <consortium name="The Broad Institute Genome Sequencing Center for Infectious Disease"/>
            <person name="Wu L."/>
            <person name="Ma J."/>
        </authorList>
    </citation>
    <scope>NUCLEOTIDE SEQUENCE [LARGE SCALE GENOMIC DNA]</scope>
    <source>
        <strain evidence="5">JCM 16578</strain>
    </source>
</reference>
<dbReference type="Gene3D" id="3.60.40.10">
    <property type="entry name" value="PPM-type phosphatase domain"/>
    <property type="match status" value="1"/>
</dbReference>
<dbReference type="InterPro" id="IPR036457">
    <property type="entry name" value="PPM-type-like_dom_sf"/>
</dbReference>
<evidence type="ECO:0008006" key="6">
    <source>
        <dbReference type="Google" id="ProtNLM"/>
    </source>
</evidence>
<dbReference type="InterPro" id="IPR035965">
    <property type="entry name" value="PAS-like_dom_sf"/>
</dbReference>
<dbReference type="Gene3D" id="3.30.450.40">
    <property type="match status" value="1"/>
</dbReference>
<dbReference type="PANTHER" id="PTHR43156:SF2">
    <property type="entry name" value="STAGE II SPORULATION PROTEIN E"/>
    <property type="match status" value="1"/>
</dbReference>